<dbReference type="AlphaFoldDB" id="A0AAE0EM69"/>
<comment type="caution">
    <text evidence="2">The sequence shown here is derived from an EMBL/GenBank/DDBJ whole genome shotgun (WGS) entry which is preliminary data.</text>
</comment>
<feature type="region of interest" description="Disordered" evidence="1">
    <location>
        <begin position="1"/>
        <end position="23"/>
    </location>
</feature>
<name>A0AAE0EM69_9CHLO</name>
<sequence length="76" mass="8490">MGSLIVPEGTDLPGHIEGLNNAQNPPKIFTSVMRWRYQRDGGQRGTKSTPLLEKIQSSVWWSDMNLIILSPIGAHF</sequence>
<dbReference type="EMBL" id="LGRX02035801">
    <property type="protein sequence ID" value="KAK3233124.1"/>
    <property type="molecule type" value="Genomic_DNA"/>
</dbReference>
<dbReference type="Proteomes" id="UP001190700">
    <property type="component" value="Unassembled WGS sequence"/>
</dbReference>
<protein>
    <submittedName>
        <fullName evidence="2">Uncharacterized protein</fullName>
    </submittedName>
</protein>
<gene>
    <name evidence="2" type="ORF">CYMTET_56573</name>
</gene>
<reference evidence="2 3" key="1">
    <citation type="journal article" date="2015" name="Genome Biol. Evol.">
        <title>Comparative Genomics of a Bacterivorous Green Alga Reveals Evolutionary Causalities and Consequences of Phago-Mixotrophic Mode of Nutrition.</title>
        <authorList>
            <person name="Burns J.A."/>
            <person name="Paasch A."/>
            <person name="Narechania A."/>
            <person name="Kim E."/>
        </authorList>
    </citation>
    <scope>NUCLEOTIDE SEQUENCE [LARGE SCALE GENOMIC DNA]</scope>
    <source>
        <strain evidence="2 3">PLY_AMNH</strain>
    </source>
</reference>
<organism evidence="2 3">
    <name type="scientific">Cymbomonas tetramitiformis</name>
    <dbReference type="NCBI Taxonomy" id="36881"/>
    <lineage>
        <taxon>Eukaryota</taxon>
        <taxon>Viridiplantae</taxon>
        <taxon>Chlorophyta</taxon>
        <taxon>Pyramimonadophyceae</taxon>
        <taxon>Pyramimonadales</taxon>
        <taxon>Pyramimonadaceae</taxon>
        <taxon>Cymbomonas</taxon>
    </lineage>
</organism>
<keyword evidence="3" id="KW-1185">Reference proteome</keyword>
<accession>A0AAE0EM69</accession>
<evidence type="ECO:0000313" key="3">
    <source>
        <dbReference type="Proteomes" id="UP001190700"/>
    </source>
</evidence>
<evidence type="ECO:0000256" key="1">
    <source>
        <dbReference type="SAM" id="MobiDB-lite"/>
    </source>
</evidence>
<evidence type="ECO:0000313" key="2">
    <source>
        <dbReference type="EMBL" id="KAK3233124.1"/>
    </source>
</evidence>
<proteinExistence type="predicted"/>